<sequence length="291" mass="30553">MYISPGQAVEGAATTAAASSNATSGGLDTSSEDATIRRQIHCGECLRNSLSEEGCLHRTAATVGQNVLNEAQSEPEREDANNTRVSITTGWTFCDGDVGKTGDNDQQVRPEDCYDLRGLPSDIWVKMTSRTSFLLDHSVPAVPLAMPPVPAAPAPADVAQPAPADVAQPAPAAVAQPAPIAVAQPAPAAVAQPAPALVVQVDAATRAAVDARLAMVNIVANYDPNEPLFAGYWYIVTRGRTVGLFRQQATANAVTMAFSGHNWTRIRGYENALRAFYDCALKGGVTDQPAV</sequence>
<dbReference type="OrthoDB" id="2758652at2759"/>
<gene>
    <name evidence="1" type="ORF">OH76DRAFT_1489282</name>
</gene>
<organism evidence="1 2">
    <name type="scientific">Lentinus brumalis</name>
    <dbReference type="NCBI Taxonomy" id="2498619"/>
    <lineage>
        <taxon>Eukaryota</taxon>
        <taxon>Fungi</taxon>
        <taxon>Dikarya</taxon>
        <taxon>Basidiomycota</taxon>
        <taxon>Agaricomycotina</taxon>
        <taxon>Agaricomycetes</taxon>
        <taxon>Polyporales</taxon>
        <taxon>Polyporaceae</taxon>
        <taxon>Lentinus</taxon>
    </lineage>
</organism>
<reference evidence="1 2" key="1">
    <citation type="journal article" date="2018" name="Biotechnol. Biofuels">
        <title>Integrative visual omics of the white-rot fungus Polyporus brumalis exposes the biotechnological potential of its oxidative enzymes for delignifying raw plant biomass.</title>
        <authorList>
            <person name="Miyauchi S."/>
            <person name="Rancon A."/>
            <person name="Drula E."/>
            <person name="Hage H."/>
            <person name="Chaduli D."/>
            <person name="Favel A."/>
            <person name="Grisel S."/>
            <person name="Henrissat B."/>
            <person name="Herpoel-Gimbert I."/>
            <person name="Ruiz-Duenas F.J."/>
            <person name="Chevret D."/>
            <person name="Hainaut M."/>
            <person name="Lin J."/>
            <person name="Wang M."/>
            <person name="Pangilinan J."/>
            <person name="Lipzen A."/>
            <person name="Lesage-Meessen L."/>
            <person name="Navarro D."/>
            <person name="Riley R."/>
            <person name="Grigoriev I.V."/>
            <person name="Zhou S."/>
            <person name="Raouche S."/>
            <person name="Rosso M.N."/>
        </authorList>
    </citation>
    <scope>NUCLEOTIDE SEQUENCE [LARGE SCALE GENOMIC DNA]</scope>
    <source>
        <strain evidence="1 2">BRFM 1820</strain>
    </source>
</reference>
<protein>
    <submittedName>
        <fullName evidence="1">Uncharacterized protein</fullName>
    </submittedName>
</protein>
<evidence type="ECO:0000313" key="2">
    <source>
        <dbReference type="Proteomes" id="UP000256964"/>
    </source>
</evidence>
<dbReference type="AlphaFoldDB" id="A0A371CN64"/>
<accession>A0A371CN64</accession>
<name>A0A371CN64_9APHY</name>
<dbReference type="Proteomes" id="UP000256964">
    <property type="component" value="Unassembled WGS sequence"/>
</dbReference>
<evidence type="ECO:0000313" key="1">
    <source>
        <dbReference type="EMBL" id="RDX41716.1"/>
    </source>
</evidence>
<keyword evidence="2" id="KW-1185">Reference proteome</keyword>
<proteinExistence type="predicted"/>
<dbReference type="EMBL" id="KZ857504">
    <property type="protein sequence ID" value="RDX41716.1"/>
    <property type="molecule type" value="Genomic_DNA"/>
</dbReference>